<reference evidence="4 5" key="1">
    <citation type="journal article" date="2023" name="Mol. Phylogenet. Evol.">
        <title>Genome-scale phylogeny and comparative genomics of the fungal order Sordariales.</title>
        <authorList>
            <person name="Hensen N."/>
            <person name="Bonometti L."/>
            <person name="Westerberg I."/>
            <person name="Brannstrom I.O."/>
            <person name="Guillou S."/>
            <person name="Cros-Aarteil S."/>
            <person name="Calhoun S."/>
            <person name="Haridas S."/>
            <person name="Kuo A."/>
            <person name="Mondo S."/>
            <person name="Pangilinan J."/>
            <person name="Riley R."/>
            <person name="LaButti K."/>
            <person name="Andreopoulos B."/>
            <person name="Lipzen A."/>
            <person name="Chen C."/>
            <person name="Yan M."/>
            <person name="Daum C."/>
            <person name="Ng V."/>
            <person name="Clum A."/>
            <person name="Steindorff A."/>
            <person name="Ohm R.A."/>
            <person name="Martin F."/>
            <person name="Silar P."/>
            <person name="Natvig D.O."/>
            <person name="Lalanne C."/>
            <person name="Gautier V."/>
            <person name="Ament-Velasquez S.L."/>
            <person name="Kruys A."/>
            <person name="Hutchinson M.I."/>
            <person name="Powell A.J."/>
            <person name="Barry K."/>
            <person name="Miller A.N."/>
            <person name="Grigoriev I.V."/>
            <person name="Debuchy R."/>
            <person name="Gladieux P."/>
            <person name="Hiltunen Thoren M."/>
            <person name="Johannesson H."/>
        </authorList>
    </citation>
    <scope>NUCLEOTIDE SEQUENCE [LARGE SCALE GENOMIC DNA]</scope>
    <source>
        <strain evidence="4 5">FGSC 10403</strain>
    </source>
</reference>
<sequence length="1307" mass="144451">MDRNNDNDLTQAARKLEVFSIQESLAFCDPALSPSSSASPSPSPSASASPSPAPAQQPRPTAASDSDSSAIDERQSICPTCLNLNYSLFRPFDSHPPILNSYSLSASLSHNHFPSSVSTALPPRYLLIEYQDLLQTSTSTSTPNSNSNSNSESNDNGNTPACPYCPLLHKAITLFWDDDPSSYYRYKAPVADARSFRRILCLTQQPAVTSRHGFGDGDEGTGAGGGGTGGGGGTLRLFKALLYHDYPDATFPHALTVRDSTSRIEFYHHPWDLVDLKKAEEEGKEGKEGNGVREEDKEPDPEKERGEGISMDEVGNGRATKELNKSRKSEELGRENGKNEGQGERGGRKDNEKGHKEGIKEGNQRWTSFPHPAIGFANHVPYAITLNRVVRLATRWLSACDSSHPKCAPEPHQLPKRLLDLRGGVKLIDTTTTSPSFTSFASTNPSSSSPKPPTYMTLSHCWGLTHPLLTTTTTTLDSHLSQIPWSSLPILFRDAILLVRELGCRYLWIDSLCILQDSETDWLTESANMSSIYAHATLNIAATAQRDASVEYFRTLKEPILGRAWVFQERLLSRRTLHFGSSEVLWECRSGCFCECGGIERGHVLSVRNLNNNAAASWRAPGAGTGSGNNDRGGRDNMESSGLLSPPLPLSRSSTFETTGSSLSHGTIPRKVLFANLTSGSSRPGQMKDSSSRLLHDFFLRCVEEYSFLCLTKEHDRSFALAGIAKRIRSLLSPDDRYLAGLWLHDLPRALLWQPYRHKKVCRAGSNIPTWSWMSRSCYPVENLQAEPGKRKGNPSASKCSVRYKHITRSGYEFELDDRLEVDTDPAKTWCEFEGDNEFGKLKGGQVMLTAACRWGVVWTTGTKRSSNEWTGRNTLVVAIQGNEEGNGDGEEGVLLIPMAPDCPRQEDPKSVALLEKVLVVLFGGRKLDMKETGGDVDGPQFFLALKEVEGREGVFQRVGFLESESRIDLFENAEMSHNNTTKKQAPANSLVWLVTGCSSGFGLEFYLNIKARGDYIIATARDLSNPNMRHYIQISQTQDNVSVCQLDVTASQESLNETIAEAIKIYGRIDVLVNNAGYVALGGWEDLGYDGFVKQFETNVFGLLKVTNAVLPHMRERRSGTLVFMGSLSGWKGNEFCGAYAGSKFAVEGMVEALQKEVEQFGIRTLLFEPGQFRTNLLSPSHVLANVSKIDDYKEASEMALRSYADVDSKQRGDPAKAVEIIMDVVRNETFYRYIEEGDVTYAFRNAKYGPMKFRLPLGQDAFDAIKTKCDLTLKVLDAWERLITSTDHNDVRHSDVGETSEEVST</sequence>
<keyword evidence="5" id="KW-1185">Reference proteome</keyword>
<dbReference type="InterPro" id="IPR020904">
    <property type="entry name" value="Sc_DH/Rdtase_CS"/>
</dbReference>
<organism evidence="4 5">
    <name type="scientific">Neurospora hispaniola</name>
    <dbReference type="NCBI Taxonomy" id="588809"/>
    <lineage>
        <taxon>Eukaryota</taxon>
        <taxon>Fungi</taxon>
        <taxon>Dikarya</taxon>
        <taxon>Ascomycota</taxon>
        <taxon>Pezizomycotina</taxon>
        <taxon>Sordariomycetes</taxon>
        <taxon>Sordariomycetidae</taxon>
        <taxon>Sordariales</taxon>
        <taxon>Sordariaceae</taxon>
        <taxon>Neurospora</taxon>
    </lineage>
</organism>
<gene>
    <name evidence="4" type="ORF">B0T23DRAFT_405911</name>
</gene>
<proteinExistence type="predicted"/>
<feature type="region of interest" description="Disordered" evidence="2">
    <location>
        <begin position="210"/>
        <end position="229"/>
    </location>
</feature>
<feature type="compositionally biased region" description="Low complexity" evidence="2">
    <location>
        <begin position="31"/>
        <end position="50"/>
    </location>
</feature>
<feature type="region of interest" description="Disordered" evidence="2">
    <location>
        <begin position="618"/>
        <end position="664"/>
    </location>
</feature>
<dbReference type="Gene3D" id="3.40.50.720">
    <property type="entry name" value="NAD(P)-binding Rossmann-like Domain"/>
    <property type="match status" value="1"/>
</dbReference>
<dbReference type="PANTHER" id="PTHR33112:SF13">
    <property type="entry name" value="HETEROKARYON INCOMPATIBILITY DOMAIN-CONTAINING PROTEIN"/>
    <property type="match status" value="1"/>
</dbReference>
<feature type="compositionally biased region" description="Low complexity" evidence="2">
    <location>
        <begin position="58"/>
        <end position="69"/>
    </location>
</feature>
<dbReference type="Pfam" id="PF06985">
    <property type="entry name" value="HET"/>
    <property type="match status" value="1"/>
</dbReference>
<evidence type="ECO:0000313" key="5">
    <source>
        <dbReference type="Proteomes" id="UP001285908"/>
    </source>
</evidence>
<dbReference type="PROSITE" id="PS00061">
    <property type="entry name" value="ADH_SHORT"/>
    <property type="match status" value="1"/>
</dbReference>
<evidence type="ECO:0000256" key="2">
    <source>
        <dbReference type="SAM" id="MobiDB-lite"/>
    </source>
</evidence>
<feature type="region of interest" description="Disordered" evidence="2">
    <location>
        <begin position="280"/>
        <end position="366"/>
    </location>
</feature>
<protein>
    <recommendedName>
        <fullName evidence="3">Heterokaryon incompatibility domain-containing protein</fullName>
    </recommendedName>
</protein>
<feature type="compositionally biased region" description="Low complexity" evidence="2">
    <location>
        <begin position="640"/>
        <end position="654"/>
    </location>
</feature>
<dbReference type="InterPro" id="IPR036291">
    <property type="entry name" value="NAD(P)-bd_dom_sf"/>
</dbReference>
<dbReference type="CDD" id="cd05374">
    <property type="entry name" value="17beta-HSD-like_SDR_c"/>
    <property type="match status" value="1"/>
</dbReference>
<comment type="caution">
    <text evidence="4">The sequence shown here is derived from an EMBL/GenBank/DDBJ whole genome shotgun (WGS) entry which is preliminary data.</text>
</comment>
<keyword evidence="1" id="KW-0521">NADP</keyword>
<dbReference type="PANTHER" id="PTHR33112">
    <property type="entry name" value="DOMAIN PROTEIN, PUTATIVE-RELATED"/>
    <property type="match status" value="1"/>
</dbReference>
<accession>A0AAJ0MR74</accession>
<feature type="compositionally biased region" description="Basic and acidic residues" evidence="2">
    <location>
        <begin position="280"/>
        <end position="307"/>
    </location>
</feature>
<feature type="compositionally biased region" description="Polar residues" evidence="2">
    <location>
        <begin position="655"/>
        <end position="664"/>
    </location>
</feature>
<feature type="compositionally biased region" description="Basic and acidic residues" evidence="2">
    <location>
        <begin position="319"/>
        <end position="363"/>
    </location>
</feature>
<dbReference type="PRINTS" id="PR00081">
    <property type="entry name" value="GDHRDH"/>
</dbReference>
<dbReference type="InterPro" id="IPR002347">
    <property type="entry name" value="SDR_fam"/>
</dbReference>
<dbReference type="GeneID" id="87876685"/>
<evidence type="ECO:0000259" key="3">
    <source>
        <dbReference type="Pfam" id="PF06985"/>
    </source>
</evidence>
<evidence type="ECO:0000313" key="4">
    <source>
        <dbReference type="EMBL" id="KAK3491202.1"/>
    </source>
</evidence>
<dbReference type="PRINTS" id="PR00080">
    <property type="entry name" value="SDRFAMILY"/>
</dbReference>
<feature type="region of interest" description="Disordered" evidence="2">
    <location>
        <begin position="31"/>
        <end position="70"/>
    </location>
</feature>
<dbReference type="Proteomes" id="UP001285908">
    <property type="component" value="Unassembled WGS sequence"/>
</dbReference>
<feature type="domain" description="Heterokaryon incompatibility" evidence="3">
    <location>
        <begin position="455"/>
        <end position="550"/>
    </location>
</feature>
<dbReference type="RefSeq" id="XP_062692385.1">
    <property type="nucleotide sequence ID" value="XM_062839063.1"/>
</dbReference>
<evidence type="ECO:0000256" key="1">
    <source>
        <dbReference type="ARBA" id="ARBA00022857"/>
    </source>
</evidence>
<name>A0AAJ0MR74_9PEZI</name>
<dbReference type="Pfam" id="PF00106">
    <property type="entry name" value="adh_short"/>
    <property type="match status" value="1"/>
</dbReference>
<dbReference type="EMBL" id="JAULSX010000005">
    <property type="protein sequence ID" value="KAK3491202.1"/>
    <property type="molecule type" value="Genomic_DNA"/>
</dbReference>
<dbReference type="SUPFAM" id="SSF51735">
    <property type="entry name" value="NAD(P)-binding Rossmann-fold domains"/>
    <property type="match status" value="1"/>
</dbReference>
<dbReference type="InterPro" id="IPR010730">
    <property type="entry name" value="HET"/>
</dbReference>
<feature type="region of interest" description="Disordered" evidence="2">
    <location>
        <begin position="137"/>
        <end position="157"/>
    </location>
</feature>
<feature type="compositionally biased region" description="Gly residues" evidence="2">
    <location>
        <begin position="220"/>
        <end position="229"/>
    </location>
</feature>